<evidence type="ECO:0000313" key="3">
    <source>
        <dbReference type="RefSeq" id="XP_018079366.1"/>
    </source>
</evidence>
<feature type="compositionally biased region" description="Acidic residues" evidence="1">
    <location>
        <begin position="101"/>
        <end position="129"/>
    </location>
</feature>
<dbReference type="AGR" id="Xenbase:XB-GENE-22169444"/>
<evidence type="ECO:0000313" key="2">
    <source>
        <dbReference type="Proteomes" id="UP000186698"/>
    </source>
</evidence>
<evidence type="ECO:0000313" key="4">
    <source>
        <dbReference type="Xenbase" id="XB-GENE-22169444"/>
    </source>
</evidence>
<dbReference type="RefSeq" id="XP_018079366.1">
    <property type="nucleotide sequence ID" value="XM_018223877.2"/>
</dbReference>
<dbReference type="Xenbase" id="XB-GENE-22169444">
    <property type="gene designation" value="grp5l.S"/>
</dbReference>
<dbReference type="OrthoDB" id="9906648at2759"/>
<organism evidence="2 3">
    <name type="scientific">Xenopus laevis</name>
    <name type="common">African clawed frog</name>
    <dbReference type="NCBI Taxonomy" id="8355"/>
    <lineage>
        <taxon>Eukaryota</taxon>
        <taxon>Metazoa</taxon>
        <taxon>Chordata</taxon>
        <taxon>Craniata</taxon>
        <taxon>Vertebrata</taxon>
        <taxon>Euteleostomi</taxon>
        <taxon>Amphibia</taxon>
        <taxon>Batrachia</taxon>
        <taxon>Anura</taxon>
        <taxon>Pipoidea</taxon>
        <taxon>Pipidae</taxon>
        <taxon>Xenopodinae</taxon>
        <taxon>Xenopus</taxon>
        <taxon>Xenopus</taxon>
    </lineage>
</organism>
<evidence type="ECO:0000256" key="1">
    <source>
        <dbReference type="SAM" id="MobiDB-lite"/>
    </source>
</evidence>
<feature type="compositionally biased region" description="Polar residues" evidence="1">
    <location>
        <begin position="1"/>
        <end position="13"/>
    </location>
</feature>
<dbReference type="AlphaFoldDB" id="A0A1L8FTJ0"/>
<gene>
    <name evidence="3 4" type="primary">grp5l.S</name>
</gene>
<dbReference type="OMA" id="THTTAQD"/>
<sequence>MGCSSSTQTQPQGGNRPPAKSLETNGPKKSASSDISDQIADDIETIPDQTKLEPLTENEASINEELPVEDEVEAIDTVELEAPESLEPTEEENGTTGEPEDKVEDAEQPTEVQPNEEDAMADGEIEDSEEVKTLEEIPSEEAETKEEETGHLLDEAEPEITESNVEE</sequence>
<name>A0A1L8FTJ0_XENLA</name>
<feature type="compositionally biased region" description="Acidic residues" evidence="1">
    <location>
        <begin position="66"/>
        <end position="93"/>
    </location>
</feature>
<dbReference type="PaxDb" id="8355-A0A1L8FTJ0"/>
<feature type="compositionally biased region" description="Acidic residues" evidence="1">
    <location>
        <begin position="155"/>
        <end position="167"/>
    </location>
</feature>
<feature type="region of interest" description="Disordered" evidence="1">
    <location>
        <begin position="1"/>
        <end position="167"/>
    </location>
</feature>
<reference evidence="3" key="1">
    <citation type="submission" date="2025-08" db="UniProtKB">
        <authorList>
            <consortium name="RefSeq"/>
        </authorList>
    </citation>
    <scope>IDENTIFICATION</scope>
    <source>
        <strain evidence="3">J_2021</strain>
        <tissue evidence="3">Erythrocytes</tissue>
    </source>
</reference>
<feature type="compositionally biased region" description="Acidic residues" evidence="1">
    <location>
        <begin position="137"/>
        <end position="146"/>
    </location>
</feature>
<dbReference type="KEGG" id="xla:108695398"/>
<dbReference type="Bgee" id="108695398">
    <property type="expression patterns" value="Expressed in camera-type eye and 10 other cell types or tissues"/>
</dbReference>
<accession>A0A1L8FTJ0</accession>
<dbReference type="Proteomes" id="UP000186698">
    <property type="component" value="Chromosome 6S"/>
</dbReference>
<keyword evidence="2" id="KW-1185">Reference proteome</keyword>
<dbReference type="GeneID" id="108695398"/>
<dbReference type="CTD" id="108695398"/>
<proteinExistence type="predicted"/>
<protein>
    <submittedName>
        <fullName evidence="3">Glutamate-rich protein 5 isoform X1</fullName>
    </submittedName>
</protein>